<name>A0AC59YBJ1_RANTA</name>
<gene>
    <name evidence="1" type="ORF">MRATA1EN22A_LOCUS4088</name>
</gene>
<accession>A0AC59YBJ1</accession>
<dbReference type="Proteomes" id="UP001162501">
    <property type="component" value="Chromosome 12"/>
</dbReference>
<organism evidence="1 2">
    <name type="scientific">Rangifer tarandus platyrhynchus</name>
    <name type="common">Svalbard reindeer</name>
    <dbReference type="NCBI Taxonomy" id="3082113"/>
    <lineage>
        <taxon>Eukaryota</taxon>
        <taxon>Metazoa</taxon>
        <taxon>Chordata</taxon>
        <taxon>Craniata</taxon>
        <taxon>Vertebrata</taxon>
        <taxon>Euteleostomi</taxon>
        <taxon>Mammalia</taxon>
        <taxon>Eutheria</taxon>
        <taxon>Laurasiatheria</taxon>
        <taxon>Artiodactyla</taxon>
        <taxon>Ruminantia</taxon>
        <taxon>Pecora</taxon>
        <taxon>Cervidae</taxon>
        <taxon>Odocoileinae</taxon>
        <taxon>Rangifer</taxon>
    </lineage>
</organism>
<proteinExistence type="predicted"/>
<protein>
    <submittedName>
        <fullName evidence="1">Uncharacterized protein</fullName>
    </submittedName>
</protein>
<reference evidence="1" key="1">
    <citation type="submission" date="2023-05" db="EMBL/GenBank/DDBJ databases">
        <authorList>
            <consortium name="ELIXIR-Norway"/>
        </authorList>
    </citation>
    <scope>NUCLEOTIDE SEQUENCE</scope>
</reference>
<reference evidence="1" key="2">
    <citation type="submission" date="2025-03" db="EMBL/GenBank/DDBJ databases">
        <authorList>
            <consortium name="ELIXIR-Norway"/>
            <consortium name="Elixir Norway"/>
        </authorList>
    </citation>
    <scope>NUCLEOTIDE SEQUENCE</scope>
</reference>
<evidence type="ECO:0000313" key="2">
    <source>
        <dbReference type="Proteomes" id="UP001162501"/>
    </source>
</evidence>
<sequence length="75" mass="7873">MREQAQTNHFKSGLSHFLVGYPGAALCLSVRRQTVPLGQPVRFRRILGGTLSSVPAASHLSTGGFAAAAAIIRVA</sequence>
<dbReference type="EMBL" id="OX596096">
    <property type="protein sequence ID" value="CAM9549469.1"/>
    <property type="molecule type" value="Genomic_DNA"/>
</dbReference>
<feature type="non-terminal residue" evidence="1">
    <location>
        <position position="75"/>
    </location>
</feature>
<evidence type="ECO:0000313" key="1">
    <source>
        <dbReference type="EMBL" id="CAM9549469.1"/>
    </source>
</evidence>